<keyword evidence="1" id="KW-0732">Signal</keyword>
<name>A0A6S7BRW2_9BURK</name>
<evidence type="ECO:0000313" key="2">
    <source>
        <dbReference type="EMBL" id="CAB3809907.1"/>
    </source>
</evidence>
<keyword evidence="3" id="KW-1185">Reference proteome</keyword>
<organism evidence="2 3">
    <name type="scientific">Paraburkholderia ultramafica</name>
    <dbReference type="NCBI Taxonomy" id="1544867"/>
    <lineage>
        <taxon>Bacteria</taxon>
        <taxon>Pseudomonadati</taxon>
        <taxon>Pseudomonadota</taxon>
        <taxon>Betaproteobacteria</taxon>
        <taxon>Burkholderiales</taxon>
        <taxon>Burkholderiaceae</taxon>
        <taxon>Paraburkholderia</taxon>
    </lineage>
</organism>
<accession>A0A6S7BRW2</accession>
<reference evidence="2 3" key="1">
    <citation type="submission" date="2020-04" db="EMBL/GenBank/DDBJ databases">
        <authorList>
            <person name="De Canck E."/>
        </authorList>
    </citation>
    <scope>NUCLEOTIDE SEQUENCE [LARGE SCALE GENOMIC DNA]</scope>
    <source>
        <strain evidence="2 3">LMG 28614</strain>
    </source>
</reference>
<evidence type="ECO:0000313" key="3">
    <source>
        <dbReference type="Proteomes" id="UP000494365"/>
    </source>
</evidence>
<sequence>MSVSNYARRYWRWGAALALSVVLAASACTIQLAPAYDPVLLGGIQGVSGDIMKLYATTGMGVDKVTFTGRQDQYNRIIGTVDALALQSQSRPVPDSAIREKVEGALAQWTKATPAPMFGGGDEALSLAASECASARHVARAPAVSMPTLTSDPNQYIPASASALRQISRAITLLRDTDCAHGLNSFEVAANRGYTQYFISEALFYESFLQR</sequence>
<dbReference type="RefSeq" id="WP_175153968.1">
    <property type="nucleotide sequence ID" value="NZ_CADIKK010000087.1"/>
</dbReference>
<evidence type="ECO:0000256" key="1">
    <source>
        <dbReference type="SAM" id="SignalP"/>
    </source>
</evidence>
<dbReference type="AlphaFoldDB" id="A0A6S7BRW2"/>
<dbReference type="EMBL" id="CADIKK010000087">
    <property type="protein sequence ID" value="CAB3809907.1"/>
    <property type="molecule type" value="Genomic_DNA"/>
</dbReference>
<proteinExistence type="predicted"/>
<feature type="signal peptide" evidence="1">
    <location>
        <begin position="1"/>
        <end position="27"/>
    </location>
</feature>
<feature type="chain" id="PRO_5028935537" description="Lipoprotein" evidence="1">
    <location>
        <begin position="28"/>
        <end position="211"/>
    </location>
</feature>
<dbReference type="Proteomes" id="UP000494365">
    <property type="component" value="Unassembled WGS sequence"/>
</dbReference>
<gene>
    <name evidence="2" type="ORF">LMG28614_07161</name>
</gene>
<evidence type="ECO:0008006" key="4">
    <source>
        <dbReference type="Google" id="ProtNLM"/>
    </source>
</evidence>
<protein>
    <recommendedName>
        <fullName evidence="4">Lipoprotein</fullName>
    </recommendedName>
</protein>